<dbReference type="Pfam" id="PF00581">
    <property type="entry name" value="Rhodanese"/>
    <property type="match status" value="1"/>
</dbReference>
<reference evidence="2 3" key="1">
    <citation type="submission" date="2012-08" db="EMBL/GenBank/DDBJ databases">
        <title>Whole genome shotgun sequence of Gordonia rhizosphera NBRC 16068.</title>
        <authorList>
            <person name="Takarada H."/>
            <person name="Isaki S."/>
            <person name="Hosoyama A."/>
            <person name="Tsuchikane K."/>
            <person name="Katsumata H."/>
            <person name="Baba S."/>
            <person name="Ohji S."/>
            <person name="Yamazaki S."/>
            <person name="Fujita N."/>
        </authorList>
    </citation>
    <scope>NUCLEOTIDE SEQUENCE [LARGE SCALE GENOMIC DNA]</scope>
    <source>
        <strain evidence="2 3">NBRC 16068</strain>
    </source>
</reference>
<dbReference type="AlphaFoldDB" id="K6V237"/>
<accession>K6V237</accession>
<sequence length="139" mass="14361">MRVGHNGAMAARIVRVLLLMLTGLFVVVACGTSDDTSTGQSGAAAGSLAPGTVVIDVRTPEEYAAGHLQGARNIDVSSPTFVEMISTLPTDDPYVVYCRTGNRSAQAVAIMRSQGFTDVTDAGGIDEAQASTGLQVQSE</sequence>
<evidence type="ECO:0000313" key="2">
    <source>
        <dbReference type="EMBL" id="GAB90043.1"/>
    </source>
</evidence>
<dbReference type="STRING" id="1108045.GORHZ_080_00230"/>
<organism evidence="2 3">
    <name type="scientific">Gordonia rhizosphera NBRC 16068</name>
    <dbReference type="NCBI Taxonomy" id="1108045"/>
    <lineage>
        <taxon>Bacteria</taxon>
        <taxon>Bacillati</taxon>
        <taxon>Actinomycetota</taxon>
        <taxon>Actinomycetes</taxon>
        <taxon>Mycobacteriales</taxon>
        <taxon>Gordoniaceae</taxon>
        <taxon>Gordonia</taxon>
    </lineage>
</organism>
<protein>
    <recommendedName>
        <fullName evidence="1">Rhodanese domain-containing protein</fullName>
    </recommendedName>
</protein>
<dbReference type="EMBL" id="BAHC01000080">
    <property type="protein sequence ID" value="GAB90043.1"/>
    <property type="molecule type" value="Genomic_DNA"/>
</dbReference>
<dbReference type="SMART" id="SM00450">
    <property type="entry name" value="RHOD"/>
    <property type="match status" value="1"/>
</dbReference>
<dbReference type="Gene3D" id="3.40.250.10">
    <property type="entry name" value="Rhodanese-like domain"/>
    <property type="match status" value="1"/>
</dbReference>
<dbReference type="Proteomes" id="UP000008363">
    <property type="component" value="Unassembled WGS sequence"/>
</dbReference>
<dbReference type="PROSITE" id="PS51257">
    <property type="entry name" value="PROKAR_LIPOPROTEIN"/>
    <property type="match status" value="1"/>
</dbReference>
<comment type="caution">
    <text evidence="2">The sequence shown here is derived from an EMBL/GenBank/DDBJ whole genome shotgun (WGS) entry which is preliminary data.</text>
</comment>
<dbReference type="PANTHER" id="PTHR45431">
    <property type="entry name" value="RHODANESE-LIKE DOMAIN-CONTAINING PROTEIN 15, CHLOROPLASTIC"/>
    <property type="match status" value="1"/>
</dbReference>
<dbReference type="InterPro" id="IPR036873">
    <property type="entry name" value="Rhodanese-like_dom_sf"/>
</dbReference>
<evidence type="ECO:0000313" key="3">
    <source>
        <dbReference type="Proteomes" id="UP000008363"/>
    </source>
</evidence>
<dbReference type="eggNOG" id="COG0607">
    <property type="taxonomic scope" value="Bacteria"/>
</dbReference>
<proteinExistence type="predicted"/>
<evidence type="ECO:0000259" key="1">
    <source>
        <dbReference type="PROSITE" id="PS50206"/>
    </source>
</evidence>
<feature type="domain" description="Rhodanese" evidence="1">
    <location>
        <begin position="48"/>
        <end position="137"/>
    </location>
</feature>
<gene>
    <name evidence="2" type="ORF">GORHZ_080_00230</name>
</gene>
<dbReference type="SUPFAM" id="SSF52821">
    <property type="entry name" value="Rhodanese/Cell cycle control phosphatase"/>
    <property type="match status" value="1"/>
</dbReference>
<dbReference type="InterPro" id="IPR052367">
    <property type="entry name" value="Thiosulfate_ST/Rhodanese-like"/>
</dbReference>
<dbReference type="OrthoDB" id="9800872at2"/>
<keyword evidence="3" id="KW-1185">Reference proteome</keyword>
<name>K6V237_9ACTN</name>
<dbReference type="CDD" id="cd00158">
    <property type="entry name" value="RHOD"/>
    <property type="match status" value="1"/>
</dbReference>
<dbReference type="PANTHER" id="PTHR45431:SF3">
    <property type="entry name" value="RHODANESE-LIKE DOMAIN-CONTAINING PROTEIN 15, CHLOROPLASTIC"/>
    <property type="match status" value="1"/>
</dbReference>
<dbReference type="PROSITE" id="PS50206">
    <property type="entry name" value="RHODANESE_3"/>
    <property type="match status" value="1"/>
</dbReference>
<dbReference type="InterPro" id="IPR001763">
    <property type="entry name" value="Rhodanese-like_dom"/>
</dbReference>